<dbReference type="EMBL" id="JASCZI010184267">
    <property type="protein sequence ID" value="MED6190033.1"/>
    <property type="molecule type" value="Genomic_DNA"/>
</dbReference>
<organism evidence="1 2">
    <name type="scientific">Stylosanthes scabra</name>
    <dbReference type="NCBI Taxonomy" id="79078"/>
    <lineage>
        <taxon>Eukaryota</taxon>
        <taxon>Viridiplantae</taxon>
        <taxon>Streptophyta</taxon>
        <taxon>Embryophyta</taxon>
        <taxon>Tracheophyta</taxon>
        <taxon>Spermatophyta</taxon>
        <taxon>Magnoliopsida</taxon>
        <taxon>eudicotyledons</taxon>
        <taxon>Gunneridae</taxon>
        <taxon>Pentapetalae</taxon>
        <taxon>rosids</taxon>
        <taxon>fabids</taxon>
        <taxon>Fabales</taxon>
        <taxon>Fabaceae</taxon>
        <taxon>Papilionoideae</taxon>
        <taxon>50 kb inversion clade</taxon>
        <taxon>dalbergioids sensu lato</taxon>
        <taxon>Dalbergieae</taxon>
        <taxon>Pterocarpus clade</taxon>
        <taxon>Stylosanthes</taxon>
    </lineage>
</organism>
<dbReference type="Proteomes" id="UP001341840">
    <property type="component" value="Unassembled WGS sequence"/>
</dbReference>
<evidence type="ECO:0000313" key="2">
    <source>
        <dbReference type="Proteomes" id="UP001341840"/>
    </source>
</evidence>
<feature type="non-terminal residue" evidence="1">
    <location>
        <position position="1"/>
    </location>
</feature>
<comment type="caution">
    <text evidence="1">The sequence shown here is derived from an EMBL/GenBank/DDBJ whole genome shotgun (WGS) entry which is preliminary data.</text>
</comment>
<proteinExistence type="predicted"/>
<reference evidence="1 2" key="1">
    <citation type="journal article" date="2023" name="Plants (Basel)">
        <title>Bridging the Gap: Combining Genomics and Transcriptomics Approaches to Understand Stylosanthes scabra, an Orphan Legume from the Brazilian Caatinga.</title>
        <authorList>
            <person name="Ferreira-Neto J.R.C."/>
            <person name="da Silva M.D."/>
            <person name="Binneck E."/>
            <person name="de Melo N.F."/>
            <person name="da Silva R.H."/>
            <person name="de Melo A.L.T.M."/>
            <person name="Pandolfi V."/>
            <person name="Bustamante F.O."/>
            <person name="Brasileiro-Vidal A.C."/>
            <person name="Benko-Iseppon A.M."/>
        </authorList>
    </citation>
    <scope>NUCLEOTIDE SEQUENCE [LARGE SCALE GENOMIC DNA]</scope>
    <source>
        <tissue evidence="1">Leaves</tissue>
    </source>
</reference>
<protein>
    <submittedName>
        <fullName evidence="1">Uncharacterized protein</fullName>
    </submittedName>
</protein>
<name>A0ABU6WZ59_9FABA</name>
<gene>
    <name evidence="1" type="ORF">PIB30_101761</name>
</gene>
<accession>A0ABU6WZ59</accession>
<sequence>CESNCEVLINDLSYRSLRARMGGAGVNSDTVDTSEKTLTTQLDGLFDFAEYLGLSLLGKAMTYG</sequence>
<evidence type="ECO:0000313" key="1">
    <source>
        <dbReference type="EMBL" id="MED6190033.1"/>
    </source>
</evidence>
<keyword evidence="2" id="KW-1185">Reference proteome</keyword>